<dbReference type="Proteomes" id="UP000018439">
    <property type="component" value="Chromosome"/>
</dbReference>
<evidence type="ECO:0000313" key="2">
    <source>
        <dbReference type="EMBL" id="EGJ71009.1"/>
    </source>
</evidence>
<gene>
    <name evidence="2" type="ORF">Bcop_0794</name>
</gene>
<feature type="transmembrane region" description="Helical" evidence="1">
    <location>
        <begin position="77"/>
        <end position="94"/>
    </location>
</feature>
<feature type="transmembrane region" description="Helical" evidence="1">
    <location>
        <begin position="46"/>
        <end position="65"/>
    </location>
</feature>
<accession>F3ZT47</accession>
<feature type="transmembrane region" description="Helical" evidence="1">
    <location>
        <begin position="20"/>
        <end position="40"/>
    </location>
</feature>
<name>F3ZT47_9BACE</name>
<organism evidence="2 3">
    <name type="scientific">Bacteroides coprosuis DSM 18011</name>
    <dbReference type="NCBI Taxonomy" id="679937"/>
    <lineage>
        <taxon>Bacteria</taxon>
        <taxon>Pseudomonadati</taxon>
        <taxon>Bacteroidota</taxon>
        <taxon>Bacteroidia</taxon>
        <taxon>Bacteroidales</taxon>
        <taxon>Bacteroidaceae</taxon>
        <taxon>Bacteroides</taxon>
    </lineage>
</organism>
<keyword evidence="3" id="KW-1185">Reference proteome</keyword>
<feature type="transmembrane region" description="Helical" evidence="1">
    <location>
        <begin position="163"/>
        <end position="180"/>
    </location>
</feature>
<evidence type="ECO:0000256" key="1">
    <source>
        <dbReference type="SAM" id="Phobius"/>
    </source>
</evidence>
<keyword evidence="1" id="KW-1133">Transmembrane helix</keyword>
<dbReference type="EMBL" id="CM001167">
    <property type="protein sequence ID" value="EGJ71009.1"/>
    <property type="molecule type" value="Genomic_DNA"/>
</dbReference>
<evidence type="ECO:0000313" key="3">
    <source>
        <dbReference type="Proteomes" id="UP000018439"/>
    </source>
</evidence>
<proteinExistence type="predicted"/>
<reference evidence="2 3" key="1">
    <citation type="journal article" date="2011" name="Stand. Genomic Sci.">
        <title>Non-contiguous finished genome sequence of Bacteroides coprosuis type strain (PC139).</title>
        <authorList>
            <person name="Land M."/>
            <person name="Held B."/>
            <person name="Gronow S."/>
            <person name="Abt B."/>
            <person name="Lucas S."/>
            <person name="Del Rio T.G."/>
            <person name="Nolan M."/>
            <person name="Tice H."/>
            <person name="Cheng J.F."/>
            <person name="Pitluck S."/>
            <person name="Liolios K."/>
            <person name="Pagani I."/>
            <person name="Ivanova N."/>
            <person name="Mavromatis K."/>
            <person name="Mikhailova N."/>
            <person name="Pati A."/>
            <person name="Tapia R."/>
            <person name="Han C."/>
            <person name="Goodwin L."/>
            <person name="Chen A."/>
            <person name="Palaniappan K."/>
            <person name="Hauser L."/>
            <person name="Brambilla E.M."/>
            <person name="Rohde M."/>
            <person name="Goker M."/>
            <person name="Detter J.C."/>
            <person name="Woyke T."/>
            <person name="Bristow J."/>
            <person name="Eisen J.A."/>
            <person name="Markowitz V."/>
            <person name="Hugenholtz P."/>
            <person name="Kyrpides N.C."/>
            <person name="Klenk H.P."/>
            <person name="Lapidus A."/>
        </authorList>
    </citation>
    <scope>NUCLEOTIDE SEQUENCE</scope>
    <source>
        <strain evidence="2 3">DSM 18011</strain>
    </source>
</reference>
<protein>
    <recommendedName>
        <fullName evidence="4">Transmembrane protein</fullName>
    </recommendedName>
</protein>
<sequence>MKQIKNHIDRLKRLKQEELIQLLFITLFYTIQILFIALVFPQKTILLPQINSTFVLITLYLLCAIIGTQMHQLKDHITLLFTLYCGISIGTILTTKPYEILEMGALSGALSGAILYSLKHQVHRFIYTRKLAYHLLMKTYRASFALSVIAVLIFLTIQAETRQLYLIVIIALLSLAIQFNHKISNLIHKKQTK</sequence>
<feature type="transmembrane region" description="Helical" evidence="1">
    <location>
        <begin position="139"/>
        <end position="157"/>
    </location>
</feature>
<evidence type="ECO:0008006" key="4">
    <source>
        <dbReference type="Google" id="ProtNLM"/>
    </source>
</evidence>
<keyword evidence="1" id="KW-0472">Membrane</keyword>
<dbReference type="AlphaFoldDB" id="F3ZT47"/>
<feature type="transmembrane region" description="Helical" evidence="1">
    <location>
        <begin position="100"/>
        <end position="118"/>
    </location>
</feature>
<keyword evidence="1" id="KW-0812">Transmembrane</keyword>
<dbReference type="HOGENOM" id="CLU_1406272_0_0_10"/>